<evidence type="ECO:0000256" key="1">
    <source>
        <dbReference type="SAM" id="SignalP"/>
    </source>
</evidence>
<organism evidence="2 3">
    <name type="scientific">Pseudofulvimonas gallinarii</name>
    <dbReference type="NCBI Taxonomy" id="634155"/>
    <lineage>
        <taxon>Bacteria</taxon>
        <taxon>Pseudomonadati</taxon>
        <taxon>Pseudomonadota</taxon>
        <taxon>Gammaproteobacteria</taxon>
        <taxon>Lysobacterales</taxon>
        <taxon>Rhodanobacteraceae</taxon>
        <taxon>Pseudofulvimonas</taxon>
    </lineage>
</organism>
<accession>A0A4R3LIX6</accession>
<keyword evidence="3" id="KW-1185">Reference proteome</keyword>
<dbReference type="RefSeq" id="WP_132577264.1">
    <property type="nucleotide sequence ID" value="NZ_JBHLWF010000088.1"/>
</dbReference>
<evidence type="ECO:0000313" key="2">
    <source>
        <dbReference type="EMBL" id="TCT00103.1"/>
    </source>
</evidence>
<dbReference type="Proteomes" id="UP000294599">
    <property type="component" value="Unassembled WGS sequence"/>
</dbReference>
<feature type="signal peptide" evidence="1">
    <location>
        <begin position="1"/>
        <end position="19"/>
    </location>
</feature>
<name>A0A4R3LIX6_9GAMM</name>
<evidence type="ECO:0000313" key="3">
    <source>
        <dbReference type="Proteomes" id="UP000294599"/>
    </source>
</evidence>
<feature type="chain" id="PRO_5020470003" evidence="1">
    <location>
        <begin position="20"/>
        <end position="285"/>
    </location>
</feature>
<dbReference type="EMBL" id="SMAF01000004">
    <property type="protein sequence ID" value="TCT00103.1"/>
    <property type="molecule type" value="Genomic_DNA"/>
</dbReference>
<comment type="caution">
    <text evidence="2">The sequence shown here is derived from an EMBL/GenBank/DDBJ whole genome shotgun (WGS) entry which is preliminary data.</text>
</comment>
<reference evidence="2 3" key="1">
    <citation type="submission" date="2019-03" db="EMBL/GenBank/DDBJ databases">
        <title>Genomic Encyclopedia of Type Strains, Phase IV (KMG-IV): sequencing the most valuable type-strain genomes for metagenomic binning, comparative biology and taxonomic classification.</title>
        <authorList>
            <person name="Goeker M."/>
        </authorList>
    </citation>
    <scope>NUCLEOTIDE SEQUENCE [LARGE SCALE GENOMIC DNA]</scope>
    <source>
        <strain evidence="2 3">DSM 21944</strain>
    </source>
</reference>
<protein>
    <submittedName>
        <fullName evidence="2">Uncharacterized protein</fullName>
    </submittedName>
</protein>
<sequence length="285" mass="30380">MNRIQSSMAALLITTASLAAPSIQAGESHAMPAASWADIQARGHLLFQHDRALAAAQRRAQASRTFTHDDRVVTAVSEKIDESLIRVTFVDATPAALYRVDIELHDYRSGPLEVFATPAALGAYQRKALAARAVAEGAQVDTCGHDTRSIVLPDPTARGQWQVYLLPQASDHGSIPVGGSHRIDTDGREVLARHAIADTCIELDRSDASIGVMVAANPGDPAPTEAHVYWSLWAALPMYVGTETGLWSISDGAIEPPTALNALRSPGFDAYSQIGVVHAVHAPMP</sequence>
<proteinExistence type="predicted"/>
<dbReference type="OrthoDB" id="7204730at2"/>
<keyword evidence="1" id="KW-0732">Signal</keyword>
<dbReference type="AlphaFoldDB" id="A0A4R3LIX6"/>
<gene>
    <name evidence="2" type="ORF">EDC25_10493</name>
</gene>